<gene>
    <name evidence="4" type="ORF">DWX94_07405</name>
</gene>
<name>A0A3R5YU22_9FIRM</name>
<evidence type="ECO:0000256" key="2">
    <source>
        <dbReference type="SAM" id="MobiDB-lite"/>
    </source>
</evidence>
<evidence type="ECO:0000313" key="4">
    <source>
        <dbReference type="EMBL" id="RGS42814.1"/>
    </source>
</evidence>
<dbReference type="PANTHER" id="PTHR46558:SF11">
    <property type="entry name" value="HTH-TYPE TRANSCRIPTIONAL REGULATOR XRE"/>
    <property type="match status" value="1"/>
</dbReference>
<dbReference type="PANTHER" id="PTHR46558">
    <property type="entry name" value="TRACRIPTIONAL REGULATORY PROTEIN-RELATED-RELATED"/>
    <property type="match status" value="1"/>
</dbReference>
<accession>A0A3R5YU22</accession>
<feature type="domain" description="HTH cro/C1-type" evidence="3">
    <location>
        <begin position="60"/>
        <end position="114"/>
    </location>
</feature>
<dbReference type="CDD" id="cd00093">
    <property type="entry name" value="HTH_XRE"/>
    <property type="match status" value="1"/>
</dbReference>
<proteinExistence type="predicted"/>
<dbReference type="GO" id="GO:0003677">
    <property type="term" value="F:DNA binding"/>
    <property type="evidence" value="ECO:0007669"/>
    <property type="project" value="UniProtKB-KW"/>
</dbReference>
<reference evidence="4 5" key="1">
    <citation type="submission" date="2018-08" db="EMBL/GenBank/DDBJ databases">
        <title>A genome reference for cultivated species of the human gut microbiota.</title>
        <authorList>
            <person name="Zou Y."/>
            <person name="Xue W."/>
            <person name="Luo G."/>
        </authorList>
    </citation>
    <scope>NUCLEOTIDE SEQUENCE [LARGE SCALE GENOMIC DNA]</scope>
    <source>
        <strain evidence="4 5">AF22-21</strain>
    </source>
</reference>
<comment type="caution">
    <text evidence="4">The sequence shown here is derived from an EMBL/GenBank/DDBJ whole genome shotgun (WGS) entry which is preliminary data.</text>
</comment>
<dbReference type="AlphaFoldDB" id="A0A3R5YU22"/>
<dbReference type="PROSITE" id="PS50943">
    <property type="entry name" value="HTH_CROC1"/>
    <property type="match status" value="1"/>
</dbReference>
<keyword evidence="1" id="KW-0238">DNA-binding</keyword>
<dbReference type="Gene3D" id="1.10.260.40">
    <property type="entry name" value="lambda repressor-like DNA-binding domains"/>
    <property type="match status" value="1"/>
</dbReference>
<dbReference type="SMART" id="SM00530">
    <property type="entry name" value="HTH_XRE"/>
    <property type="match status" value="1"/>
</dbReference>
<feature type="compositionally biased region" description="Basic residues" evidence="2">
    <location>
        <begin position="9"/>
        <end position="22"/>
    </location>
</feature>
<organism evidence="4 5">
    <name type="scientific">Coprococcus eutactus</name>
    <dbReference type="NCBI Taxonomy" id="33043"/>
    <lineage>
        <taxon>Bacteria</taxon>
        <taxon>Bacillati</taxon>
        <taxon>Bacillota</taxon>
        <taxon>Clostridia</taxon>
        <taxon>Lachnospirales</taxon>
        <taxon>Lachnospiraceae</taxon>
        <taxon>Coprococcus</taxon>
    </lineage>
</organism>
<feature type="region of interest" description="Disordered" evidence="2">
    <location>
        <begin position="1"/>
        <end position="32"/>
    </location>
</feature>
<evidence type="ECO:0000259" key="3">
    <source>
        <dbReference type="PROSITE" id="PS50943"/>
    </source>
</evidence>
<evidence type="ECO:0000313" key="5">
    <source>
        <dbReference type="Proteomes" id="UP000283295"/>
    </source>
</evidence>
<dbReference type="InterPro" id="IPR001387">
    <property type="entry name" value="Cro/C1-type_HTH"/>
</dbReference>
<dbReference type="OrthoDB" id="9815852at2"/>
<dbReference type="InterPro" id="IPR010982">
    <property type="entry name" value="Lambda_DNA-bd_dom_sf"/>
</dbReference>
<protein>
    <submittedName>
        <fullName evidence="4">XRE family transcriptional regulator</fullName>
    </submittedName>
</protein>
<dbReference type="SUPFAM" id="SSF47413">
    <property type="entry name" value="lambda repressor-like DNA-binding domains"/>
    <property type="match status" value="1"/>
</dbReference>
<dbReference type="Pfam" id="PF01381">
    <property type="entry name" value="HTH_3"/>
    <property type="match status" value="1"/>
</dbReference>
<dbReference type="Proteomes" id="UP000283295">
    <property type="component" value="Unassembled WGS sequence"/>
</dbReference>
<dbReference type="EMBL" id="QRVK01000015">
    <property type="protein sequence ID" value="RGS42814.1"/>
    <property type="molecule type" value="Genomic_DNA"/>
</dbReference>
<sequence length="176" mass="19603">MSVSEKTTLLKRRIKMESKRKRESSGIGKPDKTNISEISKILNSSLSDNNDKNTSIASAFRSMRTGRGLTQAEMAAFLEISTPAYSHYERGDRIPDMVNLIKVSNLFCINISYLLLLSCIDAARKNGYSTSDVFRAYGHGQTLPEEEAEILSSCSKLSPENRENLRIFLKSAVSIS</sequence>
<evidence type="ECO:0000256" key="1">
    <source>
        <dbReference type="ARBA" id="ARBA00023125"/>
    </source>
</evidence>